<protein>
    <submittedName>
        <fullName evidence="3">Uncharacterized protein</fullName>
    </submittedName>
</protein>
<comment type="caution">
    <text evidence="3">The sequence shown here is derived from an EMBL/GenBank/DDBJ whole genome shotgun (WGS) entry which is preliminary data.</text>
</comment>
<keyword evidence="4" id="KW-1185">Reference proteome</keyword>
<keyword evidence="1" id="KW-1133">Transmembrane helix</keyword>
<feature type="transmembrane region" description="Helical" evidence="1">
    <location>
        <begin position="46"/>
        <end position="74"/>
    </location>
</feature>
<proteinExistence type="predicted"/>
<dbReference type="OrthoDB" id="6228329at2"/>
<dbReference type="Proteomes" id="UP000321525">
    <property type="component" value="Unassembled WGS sequence"/>
</dbReference>
<dbReference type="EMBL" id="VOLQ01000012">
    <property type="protein sequence ID" value="TWX67709.1"/>
    <property type="molecule type" value="Genomic_DNA"/>
</dbReference>
<evidence type="ECO:0000313" key="4">
    <source>
        <dbReference type="Proteomes" id="UP000321525"/>
    </source>
</evidence>
<name>A0A5C6QFT8_9GAMM</name>
<evidence type="ECO:0000313" key="5">
    <source>
        <dbReference type="Proteomes" id="UP000321917"/>
    </source>
</evidence>
<organism evidence="3 5">
    <name type="scientific">Colwellia hornerae</name>
    <dbReference type="NCBI Taxonomy" id="89402"/>
    <lineage>
        <taxon>Bacteria</taxon>
        <taxon>Pseudomonadati</taxon>
        <taxon>Pseudomonadota</taxon>
        <taxon>Gammaproteobacteria</taxon>
        <taxon>Alteromonadales</taxon>
        <taxon>Colwelliaceae</taxon>
        <taxon>Colwellia</taxon>
    </lineage>
</organism>
<sequence>MSFFKSLILAIFATLFLTYVLGISFIEMFNVDLYVGDELIEPLKAISVSAIIMVILVMVALAIVMSVFGSLIFIGLMIFGTLALVMIGIFWPVIFIAVVIWLMAGDKKQIA</sequence>
<feature type="transmembrane region" description="Helical" evidence="1">
    <location>
        <begin position="81"/>
        <end position="104"/>
    </location>
</feature>
<dbReference type="AlphaFoldDB" id="A0A5C6QFT8"/>
<dbReference type="Proteomes" id="UP000321917">
    <property type="component" value="Unassembled WGS sequence"/>
</dbReference>
<keyword evidence="1" id="KW-0812">Transmembrane</keyword>
<accession>A0A5C6QFT8</accession>
<evidence type="ECO:0000313" key="2">
    <source>
        <dbReference type="EMBL" id="TWX61244.1"/>
    </source>
</evidence>
<evidence type="ECO:0000313" key="3">
    <source>
        <dbReference type="EMBL" id="TWX67709.1"/>
    </source>
</evidence>
<dbReference type="EMBL" id="VOLR01000006">
    <property type="protein sequence ID" value="TWX61244.1"/>
    <property type="molecule type" value="Genomic_DNA"/>
</dbReference>
<dbReference type="RefSeq" id="WP_146798798.1">
    <property type="nucleotide sequence ID" value="NZ_VOLP01000007.1"/>
</dbReference>
<reference evidence="3 5" key="1">
    <citation type="submission" date="2019-07" db="EMBL/GenBank/DDBJ databases">
        <title>Genomes of sea-ice associated Colwellia species.</title>
        <authorList>
            <person name="Bowman J.P."/>
        </authorList>
    </citation>
    <scope>NUCLEOTIDE SEQUENCE [LARGE SCALE GENOMIC DNA]</scope>
    <source>
        <strain evidence="2 4">ACAM 607</strain>
        <strain evidence="3 5">IC036</strain>
    </source>
</reference>
<keyword evidence="1" id="KW-0472">Membrane</keyword>
<gene>
    <name evidence="2" type="ORF">ESZ26_05760</name>
    <name evidence="3" type="ORF">ESZ27_08280</name>
</gene>
<evidence type="ECO:0000256" key="1">
    <source>
        <dbReference type="SAM" id="Phobius"/>
    </source>
</evidence>